<dbReference type="AlphaFoldDB" id="A0A830GSL6"/>
<reference evidence="1" key="2">
    <citation type="submission" date="2020-09" db="EMBL/GenBank/DDBJ databases">
        <authorList>
            <person name="Sun Q."/>
            <person name="Ohkuma M."/>
        </authorList>
    </citation>
    <scope>NUCLEOTIDE SEQUENCE</scope>
    <source>
        <strain evidence="1">JCM 10088</strain>
    </source>
</reference>
<keyword evidence="2" id="KW-1185">Reference proteome</keyword>
<name>A0A830GSL6_9CREN</name>
<evidence type="ECO:0000313" key="1">
    <source>
        <dbReference type="EMBL" id="GGP19247.1"/>
    </source>
</evidence>
<dbReference type="EMBL" id="BMNL01000001">
    <property type="protein sequence ID" value="GGP19247.1"/>
    <property type="molecule type" value="Genomic_DNA"/>
</dbReference>
<gene>
    <name evidence="1" type="ORF">GCM10007981_02160</name>
</gene>
<protein>
    <recommendedName>
        <fullName evidence="3">Glycosyltransferase</fullName>
    </recommendedName>
</protein>
<organism evidence="1 2">
    <name type="scientific">Thermocladium modestius</name>
    <dbReference type="NCBI Taxonomy" id="62609"/>
    <lineage>
        <taxon>Archaea</taxon>
        <taxon>Thermoproteota</taxon>
        <taxon>Thermoprotei</taxon>
        <taxon>Thermoproteales</taxon>
        <taxon>Thermoproteaceae</taxon>
        <taxon>Thermocladium</taxon>
    </lineage>
</organism>
<proteinExistence type="predicted"/>
<sequence>MPFYRIHEVLEYFQKNVEAIKPSSAIVYVDNVFHDRQKEMLRNIIPGNMDVRVGNWRSRSGTWFTMLRDLQGAGDVAIMDSDNVIDPMFSAVHPLMNYDMYTILDREAWGRGAPNTMMRSHKLGELNVNGTTITVFGYRIYEPNLMRKGTVLFIGPKQVVVYRKLPSLDVINKVEEAFLDVPPELRPFINDEGVLGILAYLSGIKVTPWIVLSNHMHHGSEHPASRTRKAIVASAQLKFAKSLQKRFKMKEFTLYRTKYFLSLIKDIWYLY</sequence>
<reference evidence="1" key="1">
    <citation type="journal article" date="2014" name="Int. J. Syst. Evol. Microbiol.">
        <title>Complete genome sequence of Corynebacterium casei LMG S-19264T (=DSM 44701T), isolated from a smear-ripened cheese.</title>
        <authorList>
            <consortium name="US DOE Joint Genome Institute (JGI-PGF)"/>
            <person name="Walter F."/>
            <person name="Albersmeier A."/>
            <person name="Kalinowski J."/>
            <person name="Ruckert C."/>
        </authorList>
    </citation>
    <scope>NUCLEOTIDE SEQUENCE</scope>
    <source>
        <strain evidence="1">JCM 10088</strain>
    </source>
</reference>
<comment type="caution">
    <text evidence="1">The sequence shown here is derived from an EMBL/GenBank/DDBJ whole genome shotgun (WGS) entry which is preliminary data.</text>
</comment>
<dbReference type="Proteomes" id="UP000610960">
    <property type="component" value="Unassembled WGS sequence"/>
</dbReference>
<accession>A0A830GSL6</accession>
<evidence type="ECO:0000313" key="2">
    <source>
        <dbReference type="Proteomes" id="UP000610960"/>
    </source>
</evidence>
<evidence type="ECO:0008006" key="3">
    <source>
        <dbReference type="Google" id="ProtNLM"/>
    </source>
</evidence>